<dbReference type="Proteomes" id="UP001219518">
    <property type="component" value="Unassembled WGS sequence"/>
</dbReference>
<proteinExistence type="predicted"/>
<name>A0AAE1H0P8_9NEOP</name>
<reference evidence="2" key="1">
    <citation type="submission" date="2021-07" db="EMBL/GenBank/DDBJ databases">
        <authorList>
            <person name="Catto M.A."/>
            <person name="Jacobson A."/>
            <person name="Kennedy G."/>
            <person name="Labadie P."/>
            <person name="Hunt B.G."/>
            <person name="Srinivasan R."/>
        </authorList>
    </citation>
    <scope>NUCLEOTIDE SEQUENCE</scope>
    <source>
        <strain evidence="2">PL_HMW_Pooled</strain>
        <tissue evidence="2">Head</tissue>
    </source>
</reference>
<accession>A0AAE1H0P8</accession>
<reference evidence="2" key="2">
    <citation type="journal article" date="2023" name="BMC Genomics">
        <title>Pest status, molecular evolution, and epigenetic factors derived from the genome assembly of Frankliniella fusca, a thysanopteran phytovirus vector.</title>
        <authorList>
            <person name="Catto M.A."/>
            <person name="Labadie P.E."/>
            <person name="Jacobson A.L."/>
            <person name="Kennedy G.G."/>
            <person name="Srinivasan R."/>
            <person name="Hunt B.G."/>
        </authorList>
    </citation>
    <scope>NUCLEOTIDE SEQUENCE</scope>
    <source>
        <strain evidence="2">PL_HMW_Pooled</strain>
    </source>
</reference>
<dbReference type="AlphaFoldDB" id="A0AAE1H0P8"/>
<dbReference type="EMBL" id="JAHWGI010000293">
    <property type="protein sequence ID" value="KAK3912383.1"/>
    <property type="molecule type" value="Genomic_DNA"/>
</dbReference>
<evidence type="ECO:0000313" key="3">
    <source>
        <dbReference type="Proteomes" id="UP001219518"/>
    </source>
</evidence>
<feature type="compositionally biased region" description="Basic and acidic residues" evidence="1">
    <location>
        <begin position="1"/>
        <end position="14"/>
    </location>
</feature>
<protein>
    <submittedName>
        <fullName evidence="2">L-amino acid N-acyltransferase MnaT</fullName>
    </submittedName>
</protein>
<organism evidence="2 3">
    <name type="scientific">Frankliniella fusca</name>
    <dbReference type="NCBI Taxonomy" id="407009"/>
    <lineage>
        <taxon>Eukaryota</taxon>
        <taxon>Metazoa</taxon>
        <taxon>Ecdysozoa</taxon>
        <taxon>Arthropoda</taxon>
        <taxon>Hexapoda</taxon>
        <taxon>Insecta</taxon>
        <taxon>Pterygota</taxon>
        <taxon>Neoptera</taxon>
        <taxon>Paraneoptera</taxon>
        <taxon>Thysanoptera</taxon>
        <taxon>Terebrantia</taxon>
        <taxon>Thripoidea</taxon>
        <taxon>Thripidae</taxon>
        <taxon>Frankliniella</taxon>
    </lineage>
</organism>
<comment type="caution">
    <text evidence="2">The sequence shown here is derived from an EMBL/GenBank/DDBJ whole genome shotgun (WGS) entry which is preliminary data.</text>
</comment>
<gene>
    <name evidence="2" type="ORF">KUF71_021953</name>
</gene>
<feature type="region of interest" description="Disordered" evidence="1">
    <location>
        <begin position="1"/>
        <end position="35"/>
    </location>
</feature>
<keyword evidence="3" id="KW-1185">Reference proteome</keyword>
<evidence type="ECO:0000256" key="1">
    <source>
        <dbReference type="SAM" id="MobiDB-lite"/>
    </source>
</evidence>
<evidence type="ECO:0000313" key="2">
    <source>
        <dbReference type="EMBL" id="KAK3912383.1"/>
    </source>
</evidence>
<sequence length="117" mass="13373">MTRRMRGEEEKNIQEETDLQEESGMNKGWKRRGEERQEEAYDHLLGHEVLVVERGHEALPLARQVRGGVADVERAVSRRVRLGGLVAQVQAAAQQAQLLRPLRRDPLYPQQPLAESL</sequence>